<reference evidence="2 3" key="1">
    <citation type="submission" date="2020-03" db="EMBL/GenBank/DDBJ databases">
        <title>Genomic Encyclopedia of Type Strains, Phase IV (KMG-IV): sequencing the most valuable type-strain genomes for metagenomic binning, comparative biology and taxonomic classification.</title>
        <authorList>
            <person name="Goeker M."/>
        </authorList>
    </citation>
    <scope>NUCLEOTIDE SEQUENCE [LARGE SCALE GENOMIC DNA]</scope>
    <source>
        <strain evidence="2 3">DSM 105096</strain>
    </source>
</reference>
<dbReference type="Proteomes" id="UP000770785">
    <property type="component" value="Unassembled WGS sequence"/>
</dbReference>
<dbReference type="Pfam" id="PF22561">
    <property type="entry name" value="HisKin-conflict"/>
    <property type="match status" value="1"/>
</dbReference>
<gene>
    <name evidence="2" type="ORF">GGR27_002538</name>
</gene>
<sequence>MKRKNKLDFLGELLNERKLSERQRARVLGLAGGSDLSAGQLEGRVERIEEVVFEDKKDEIRSRPIPEALLSGVSNVEEISQFNAFFKSEVGMKEFEDLAHIPNVHAASSIKALREATNTTYRKKRKHDPKKVLGWLQLFTKNNSALKYSTHIWDQTGLYQTYGDFVEALNKDLSNNQVYDMQNYSSDLYWEKIFPFLIQKELTKLQKDLSNNKKYGWGTYEMAIGWQYDKIIEDWCKKNFDNKGGAAQSPFTMKLPEDARPEKSILGTTIDKFENAVYLFKKEIEFRDSDLYLGIKRLVRKKLSGYEVKSFISLQECSFYTNTEYVLKAVERIFDMIRARPASASVDVSCKLQSSSNEYILKIRHADSFANKSILDPKLTLEYDSGDMSILRTILLSLCDFSVESKFKDDNGEDINAELKILYNGVEDNEWRVIPNILQAPVLGFTYILKFPV</sequence>
<feature type="domain" description="Histidine Kinase" evidence="1">
    <location>
        <begin position="126"/>
        <end position="452"/>
    </location>
</feature>
<keyword evidence="3" id="KW-1185">Reference proteome</keyword>
<evidence type="ECO:0000313" key="2">
    <source>
        <dbReference type="EMBL" id="NJC27025.1"/>
    </source>
</evidence>
<comment type="caution">
    <text evidence="2">The sequence shown here is derived from an EMBL/GenBank/DDBJ whole genome shotgun (WGS) entry which is preliminary data.</text>
</comment>
<protein>
    <recommendedName>
        <fullName evidence="1">Histidine Kinase domain-containing protein</fullName>
    </recommendedName>
</protein>
<proteinExistence type="predicted"/>
<dbReference type="EMBL" id="JAATJH010000004">
    <property type="protein sequence ID" value="NJC27025.1"/>
    <property type="molecule type" value="Genomic_DNA"/>
</dbReference>
<organism evidence="2 3">
    <name type="scientific">Neolewinella antarctica</name>
    <dbReference type="NCBI Taxonomy" id="442734"/>
    <lineage>
        <taxon>Bacteria</taxon>
        <taxon>Pseudomonadati</taxon>
        <taxon>Bacteroidota</taxon>
        <taxon>Saprospiria</taxon>
        <taxon>Saprospirales</taxon>
        <taxon>Lewinellaceae</taxon>
        <taxon>Neolewinella</taxon>
    </lineage>
</organism>
<accession>A0ABX0XCM6</accession>
<evidence type="ECO:0000259" key="1">
    <source>
        <dbReference type="Pfam" id="PF22561"/>
    </source>
</evidence>
<dbReference type="InterPro" id="IPR054731">
    <property type="entry name" value="HisKin-conflict"/>
</dbReference>
<name>A0ABX0XCM6_9BACT</name>
<evidence type="ECO:0000313" key="3">
    <source>
        <dbReference type="Proteomes" id="UP000770785"/>
    </source>
</evidence>
<dbReference type="RefSeq" id="WP_168037786.1">
    <property type="nucleotide sequence ID" value="NZ_JAATJH010000004.1"/>
</dbReference>